<dbReference type="SUPFAM" id="SSF88946">
    <property type="entry name" value="Sigma2 domain of RNA polymerase sigma factors"/>
    <property type="match status" value="1"/>
</dbReference>
<dbReference type="OrthoDB" id="941544at2"/>
<proteinExistence type="inferred from homology"/>
<evidence type="ECO:0000313" key="8">
    <source>
        <dbReference type="Proteomes" id="UP000186026"/>
    </source>
</evidence>
<keyword evidence="8" id="KW-1185">Reference proteome</keyword>
<comment type="similarity">
    <text evidence="1">Belongs to the sigma-70 factor family. ECF subfamily.</text>
</comment>
<dbReference type="NCBIfam" id="TIGR02937">
    <property type="entry name" value="sigma70-ECF"/>
    <property type="match status" value="1"/>
</dbReference>
<dbReference type="InterPro" id="IPR013249">
    <property type="entry name" value="RNA_pol_sigma70_r4_t2"/>
</dbReference>
<dbReference type="RefSeq" id="WP_076502468.1">
    <property type="nucleotide sequence ID" value="NZ_FTOP01000014.1"/>
</dbReference>
<dbReference type="Pfam" id="PF04542">
    <property type="entry name" value="Sigma70_r2"/>
    <property type="match status" value="1"/>
</dbReference>
<accession>A0A1N7P6Y5</accession>
<dbReference type="InterPro" id="IPR013324">
    <property type="entry name" value="RNA_pol_sigma_r3/r4-like"/>
</dbReference>
<evidence type="ECO:0000256" key="3">
    <source>
        <dbReference type="ARBA" id="ARBA00023082"/>
    </source>
</evidence>
<evidence type="ECO:0000256" key="2">
    <source>
        <dbReference type="ARBA" id="ARBA00023015"/>
    </source>
</evidence>
<feature type="domain" description="RNA polymerase sigma factor 70 region 4 type 2" evidence="6">
    <location>
        <begin position="121"/>
        <end position="171"/>
    </location>
</feature>
<protein>
    <submittedName>
        <fullName evidence="7">RNA polymerase sigma-70 factor, ECF subfamily</fullName>
    </submittedName>
</protein>
<name>A0A1N7P6Y5_9BACT</name>
<dbReference type="SUPFAM" id="SSF88659">
    <property type="entry name" value="Sigma3 and sigma4 domains of RNA polymerase sigma factors"/>
    <property type="match status" value="1"/>
</dbReference>
<dbReference type="Gene3D" id="1.10.1740.10">
    <property type="match status" value="1"/>
</dbReference>
<dbReference type="EMBL" id="FTOP01000014">
    <property type="protein sequence ID" value="SIT06286.1"/>
    <property type="molecule type" value="Genomic_DNA"/>
</dbReference>
<dbReference type="InterPro" id="IPR013325">
    <property type="entry name" value="RNA_pol_sigma_r2"/>
</dbReference>
<evidence type="ECO:0000256" key="1">
    <source>
        <dbReference type="ARBA" id="ARBA00010641"/>
    </source>
</evidence>
<dbReference type="AlphaFoldDB" id="A0A1N7P6Y5"/>
<dbReference type="Pfam" id="PF08281">
    <property type="entry name" value="Sigma70_r4_2"/>
    <property type="match status" value="1"/>
</dbReference>
<evidence type="ECO:0000259" key="5">
    <source>
        <dbReference type="Pfam" id="PF04542"/>
    </source>
</evidence>
<dbReference type="GO" id="GO:0006352">
    <property type="term" value="P:DNA-templated transcription initiation"/>
    <property type="evidence" value="ECO:0007669"/>
    <property type="project" value="InterPro"/>
</dbReference>
<feature type="domain" description="RNA polymerase sigma-70 region 2" evidence="5">
    <location>
        <begin position="28"/>
        <end position="93"/>
    </location>
</feature>
<dbReference type="PANTHER" id="PTHR43133:SF46">
    <property type="entry name" value="RNA POLYMERASE SIGMA-70 FACTOR ECF SUBFAMILY"/>
    <property type="match status" value="1"/>
</dbReference>
<keyword evidence="3" id="KW-0731">Sigma factor</keyword>
<dbReference type="GO" id="GO:0003677">
    <property type="term" value="F:DNA binding"/>
    <property type="evidence" value="ECO:0007669"/>
    <property type="project" value="InterPro"/>
</dbReference>
<keyword evidence="2" id="KW-0805">Transcription regulation</keyword>
<dbReference type="InterPro" id="IPR036388">
    <property type="entry name" value="WH-like_DNA-bd_sf"/>
</dbReference>
<dbReference type="Proteomes" id="UP000186026">
    <property type="component" value="Unassembled WGS sequence"/>
</dbReference>
<dbReference type="InterPro" id="IPR014284">
    <property type="entry name" value="RNA_pol_sigma-70_dom"/>
</dbReference>
<dbReference type="CDD" id="cd06171">
    <property type="entry name" value="Sigma70_r4"/>
    <property type="match status" value="1"/>
</dbReference>
<keyword evidence="4" id="KW-0804">Transcription</keyword>
<dbReference type="InterPro" id="IPR007627">
    <property type="entry name" value="RNA_pol_sigma70_r2"/>
</dbReference>
<dbReference type="STRING" id="529505.SAMN05421761_11465"/>
<dbReference type="PANTHER" id="PTHR43133">
    <property type="entry name" value="RNA POLYMERASE ECF-TYPE SIGMA FACTO"/>
    <property type="match status" value="1"/>
</dbReference>
<reference evidence="8" key="1">
    <citation type="submission" date="2017-01" db="EMBL/GenBank/DDBJ databases">
        <authorList>
            <person name="Varghese N."/>
            <person name="Submissions S."/>
        </authorList>
    </citation>
    <scope>NUCLEOTIDE SEQUENCE [LARGE SCALE GENOMIC DNA]</scope>
    <source>
        <strain evidence="8">DSM 46698</strain>
    </source>
</reference>
<dbReference type="Gene3D" id="1.10.10.10">
    <property type="entry name" value="Winged helix-like DNA-binding domain superfamily/Winged helix DNA-binding domain"/>
    <property type="match status" value="1"/>
</dbReference>
<dbReference type="GO" id="GO:0016987">
    <property type="term" value="F:sigma factor activity"/>
    <property type="evidence" value="ECO:0007669"/>
    <property type="project" value="UniProtKB-KW"/>
</dbReference>
<dbReference type="InterPro" id="IPR039425">
    <property type="entry name" value="RNA_pol_sigma-70-like"/>
</dbReference>
<evidence type="ECO:0000313" key="7">
    <source>
        <dbReference type="EMBL" id="SIT06286.1"/>
    </source>
</evidence>
<gene>
    <name evidence="7" type="ORF">SAMN05421761_11465</name>
</gene>
<evidence type="ECO:0000256" key="4">
    <source>
        <dbReference type="ARBA" id="ARBA00023163"/>
    </source>
</evidence>
<evidence type="ECO:0000259" key="6">
    <source>
        <dbReference type="Pfam" id="PF08281"/>
    </source>
</evidence>
<sequence>MFGNRIFRSEQDIIEGCRRGDRKAQRILYDSYSKKFYAICLRYIKDRDLAEDVLVEAFMKIFEKINQFESKGSFEGWMKRVVVTQSLLTLRNNKNLLMEVNLESEGDYNQPSYESNHLEAEELMDLVTSLPTGYRTVFNLYAVEGYSHAEIAELLGITESTSKSQLNRSRNLLKQKIAEQELKERRING</sequence>
<organism evidence="7 8">
    <name type="scientific">Belliella pelovolcani</name>
    <dbReference type="NCBI Taxonomy" id="529505"/>
    <lineage>
        <taxon>Bacteria</taxon>
        <taxon>Pseudomonadati</taxon>
        <taxon>Bacteroidota</taxon>
        <taxon>Cytophagia</taxon>
        <taxon>Cytophagales</taxon>
        <taxon>Cyclobacteriaceae</taxon>
        <taxon>Belliella</taxon>
    </lineage>
</organism>